<comment type="caution">
    <text evidence="1">The sequence shown here is derived from an EMBL/GenBank/DDBJ whole genome shotgun (WGS) entry which is preliminary data.</text>
</comment>
<sequence>VTLSPGNSYTAALTSAAPSTDTEERFTVSFNQPATGGGSYFSAIGRQVDAANDYRAKVRVASTGAVAVWLTRTVGGTETVLTSLTIPNTTVTAGDALSIRFQVTGVNATTLKAK</sequence>
<feature type="non-terminal residue" evidence="1">
    <location>
        <position position="114"/>
    </location>
</feature>
<reference evidence="1 2" key="1">
    <citation type="journal article" date="2015" name="Nat. Commun.">
        <title>Lucilia cuprina genome unlocks parasitic fly biology to underpin future interventions.</title>
        <authorList>
            <person name="Anstead C.A."/>
            <person name="Korhonen P.K."/>
            <person name="Young N.D."/>
            <person name="Hall R.S."/>
            <person name="Jex A.R."/>
            <person name="Murali S.C."/>
            <person name="Hughes D.S."/>
            <person name="Lee S.F."/>
            <person name="Perry T."/>
            <person name="Stroehlein A.J."/>
            <person name="Ansell B.R."/>
            <person name="Breugelmans B."/>
            <person name="Hofmann A."/>
            <person name="Qu J."/>
            <person name="Dugan S."/>
            <person name="Lee S.L."/>
            <person name="Chao H."/>
            <person name="Dinh H."/>
            <person name="Han Y."/>
            <person name="Doddapaneni H.V."/>
            <person name="Worley K.C."/>
            <person name="Muzny D.M."/>
            <person name="Ioannidis P."/>
            <person name="Waterhouse R.M."/>
            <person name="Zdobnov E.M."/>
            <person name="James P.J."/>
            <person name="Bagnall N.H."/>
            <person name="Kotze A.C."/>
            <person name="Gibbs R.A."/>
            <person name="Richards S."/>
            <person name="Batterham P."/>
            <person name="Gasser R.B."/>
        </authorList>
    </citation>
    <scope>NUCLEOTIDE SEQUENCE [LARGE SCALE GENOMIC DNA]</scope>
    <source>
        <strain evidence="1 2">LS</strain>
        <tissue evidence="1">Full body</tissue>
    </source>
</reference>
<protein>
    <submittedName>
        <fullName evidence="1">Uncharacterized protein</fullName>
    </submittedName>
</protein>
<dbReference type="EMBL" id="JRES01000625">
    <property type="protein sequence ID" value="KNC29811.1"/>
    <property type="molecule type" value="Genomic_DNA"/>
</dbReference>
<dbReference type="STRING" id="7375.A0A0L0CC34"/>
<organism evidence="1 2">
    <name type="scientific">Lucilia cuprina</name>
    <name type="common">Green bottle fly</name>
    <name type="synonym">Australian sheep blowfly</name>
    <dbReference type="NCBI Taxonomy" id="7375"/>
    <lineage>
        <taxon>Eukaryota</taxon>
        <taxon>Metazoa</taxon>
        <taxon>Ecdysozoa</taxon>
        <taxon>Arthropoda</taxon>
        <taxon>Hexapoda</taxon>
        <taxon>Insecta</taxon>
        <taxon>Pterygota</taxon>
        <taxon>Neoptera</taxon>
        <taxon>Endopterygota</taxon>
        <taxon>Diptera</taxon>
        <taxon>Brachycera</taxon>
        <taxon>Muscomorpha</taxon>
        <taxon>Oestroidea</taxon>
        <taxon>Calliphoridae</taxon>
        <taxon>Luciliinae</taxon>
        <taxon>Lucilia</taxon>
    </lineage>
</organism>
<dbReference type="AlphaFoldDB" id="A0A0L0CC34"/>
<keyword evidence="2" id="KW-1185">Reference proteome</keyword>
<name>A0A0L0CC34_LUCCU</name>
<evidence type="ECO:0000313" key="1">
    <source>
        <dbReference type="EMBL" id="KNC29811.1"/>
    </source>
</evidence>
<dbReference type="Proteomes" id="UP000037069">
    <property type="component" value="Unassembled WGS sequence"/>
</dbReference>
<evidence type="ECO:0000313" key="2">
    <source>
        <dbReference type="Proteomes" id="UP000037069"/>
    </source>
</evidence>
<feature type="non-terminal residue" evidence="1">
    <location>
        <position position="1"/>
    </location>
</feature>
<accession>A0A0L0CC34</accession>
<gene>
    <name evidence="1" type="ORF">FF38_10551</name>
</gene>
<proteinExistence type="predicted"/>